<sequence>MAEGGKHWAGIGEAGTLLGMKSLLLAYRLFGRTGFRILLLPVMTYFYLRRRQARQASRAYLRRVARQLPPEQRAGLTPFRHFWGFGEILLDKLLVWMGHIRPRDVIFETPAAFDEVDQGRSGGIIIVSHLGNTEVCSALAHQLPDIAVTMLVHTRHAEKFNRLMKQAHGHASISLMQVTEMSPATAMVLAERVEAGEYIVIAGDRTPVQGGGRTSTATFLGEEAEFPQGAFILASLLRCPLYLMFCLKQSGRYHLYLERFSRRLVLPRGQREAGLQRAVQAYADRLAAYCRKAPLQWFNFFPFWLADQHAAGPDKQDKP</sequence>
<dbReference type="PANTHER" id="PTHR30606:SF9">
    <property type="entry name" value="LIPID A BIOSYNTHESIS LAUROYLTRANSFERASE"/>
    <property type="match status" value="1"/>
</dbReference>
<keyword evidence="3" id="KW-0997">Cell inner membrane</keyword>
<dbReference type="GO" id="GO:0005886">
    <property type="term" value="C:plasma membrane"/>
    <property type="evidence" value="ECO:0007669"/>
    <property type="project" value="UniProtKB-SubCell"/>
</dbReference>
<proteinExistence type="predicted"/>
<dbReference type="PIRSF" id="PIRSF028561">
    <property type="entry name" value="Ac_Trasf"/>
    <property type="match status" value="1"/>
</dbReference>
<evidence type="ECO:0000256" key="7">
    <source>
        <dbReference type="SAM" id="Phobius"/>
    </source>
</evidence>
<feature type="transmembrane region" description="Helical" evidence="7">
    <location>
        <begin position="29"/>
        <end position="48"/>
    </location>
</feature>
<keyword evidence="5 7" id="KW-0472">Membrane</keyword>
<evidence type="ECO:0000313" key="8">
    <source>
        <dbReference type="EMBL" id="OXY81031.1"/>
    </source>
</evidence>
<dbReference type="GO" id="GO:0009247">
    <property type="term" value="P:glycolipid biosynthetic process"/>
    <property type="evidence" value="ECO:0007669"/>
    <property type="project" value="UniProtKB-ARBA"/>
</dbReference>
<keyword evidence="4 8" id="KW-0808">Transferase</keyword>
<reference evidence="8 9" key="1">
    <citation type="submission" date="2017-08" db="EMBL/GenBank/DDBJ databases">
        <title>A Genome Sequence of Oceanimonas doudoroffii ATCC 27123T.</title>
        <authorList>
            <person name="Brennan M.A."/>
            <person name="Maclea K.S."/>
            <person name="Mcclelland W.D."/>
            <person name="Trachtenberg A.M."/>
        </authorList>
    </citation>
    <scope>NUCLEOTIDE SEQUENCE [LARGE SCALE GENOMIC DNA]</scope>
    <source>
        <strain evidence="8 9">ATCC 27123</strain>
    </source>
</reference>
<evidence type="ECO:0000256" key="2">
    <source>
        <dbReference type="ARBA" id="ARBA00022475"/>
    </source>
</evidence>
<evidence type="ECO:0000256" key="1">
    <source>
        <dbReference type="ARBA" id="ARBA00004533"/>
    </source>
</evidence>
<dbReference type="InterPro" id="IPR004960">
    <property type="entry name" value="LipA_acyltrans"/>
</dbReference>
<dbReference type="PANTHER" id="PTHR30606">
    <property type="entry name" value="LIPID A BIOSYNTHESIS LAUROYL ACYLTRANSFERASE"/>
    <property type="match status" value="1"/>
</dbReference>
<dbReference type="GO" id="GO:0016746">
    <property type="term" value="F:acyltransferase activity"/>
    <property type="evidence" value="ECO:0007669"/>
    <property type="project" value="UniProtKB-KW"/>
</dbReference>
<evidence type="ECO:0000313" key="9">
    <source>
        <dbReference type="Proteomes" id="UP000242757"/>
    </source>
</evidence>
<keyword evidence="7" id="KW-0812">Transmembrane</keyword>
<protein>
    <submittedName>
        <fullName evidence="8">Lipid A biosynthesis acyltransferase</fullName>
    </submittedName>
</protein>
<dbReference type="EMBL" id="NBIM01000006">
    <property type="protein sequence ID" value="OXY81031.1"/>
    <property type="molecule type" value="Genomic_DNA"/>
</dbReference>
<evidence type="ECO:0000256" key="4">
    <source>
        <dbReference type="ARBA" id="ARBA00022679"/>
    </source>
</evidence>
<dbReference type="InterPro" id="IPR014548">
    <property type="entry name" value="Ac_Trasf"/>
</dbReference>
<keyword evidence="7" id="KW-1133">Transmembrane helix</keyword>
<keyword evidence="6 8" id="KW-0012">Acyltransferase</keyword>
<gene>
    <name evidence="8" type="ORF">B6S08_15030</name>
</gene>
<name>A0A233RCC9_9GAMM</name>
<keyword evidence="2" id="KW-1003">Cell membrane</keyword>
<comment type="caution">
    <text evidence="8">The sequence shown here is derived from an EMBL/GenBank/DDBJ whole genome shotgun (WGS) entry which is preliminary data.</text>
</comment>
<dbReference type="AlphaFoldDB" id="A0A233RCC9"/>
<dbReference type="RefSeq" id="WP_094201621.1">
    <property type="nucleotide sequence ID" value="NZ_NBIM01000006.1"/>
</dbReference>
<evidence type="ECO:0000256" key="3">
    <source>
        <dbReference type="ARBA" id="ARBA00022519"/>
    </source>
</evidence>
<dbReference type="CDD" id="cd07984">
    <property type="entry name" value="LPLAT_LABLAT-like"/>
    <property type="match status" value="1"/>
</dbReference>
<comment type="subcellular location">
    <subcellularLocation>
        <location evidence="1">Cell inner membrane</location>
    </subcellularLocation>
</comment>
<accession>A0A233RCC9</accession>
<evidence type="ECO:0000256" key="6">
    <source>
        <dbReference type="ARBA" id="ARBA00023315"/>
    </source>
</evidence>
<dbReference type="OrthoDB" id="9808633at2"/>
<organism evidence="8 9">
    <name type="scientific">Oceanimonas doudoroffii</name>
    <dbReference type="NCBI Taxonomy" id="84158"/>
    <lineage>
        <taxon>Bacteria</taxon>
        <taxon>Pseudomonadati</taxon>
        <taxon>Pseudomonadota</taxon>
        <taxon>Gammaproteobacteria</taxon>
        <taxon>Aeromonadales</taxon>
        <taxon>Aeromonadaceae</taxon>
        <taxon>Oceanimonas</taxon>
    </lineage>
</organism>
<keyword evidence="9" id="KW-1185">Reference proteome</keyword>
<dbReference type="Proteomes" id="UP000242757">
    <property type="component" value="Unassembled WGS sequence"/>
</dbReference>
<evidence type="ECO:0000256" key="5">
    <source>
        <dbReference type="ARBA" id="ARBA00023136"/>
    </source>
</evidence>